<proteinExistence type="predicted"/>
<dbReference type="RefSeq" id="WP_409355923.1">
    <property type="nucleotide sequence ID" value="NZ_JBJXVJ010000001.1"/>
</dbReference>
<keyword evidence="2" id="KW-1185">Reference proteome</keyword>
<comment type="caution">
    <text evidence="1">The sequence shown here is derived from an EMBL/GenBank/DDBJ whole genome shotgun (WGS) entry which is preliminary data.</text>
</comment>
<organism evidence="1 2">
    <name type="scientific">Chryseobacterium kwangjuense</name>
    <dbReference type="NCBI Taxonomy" id="267125"/>
    <lineage>
        <taxon>Bacteria</taxon>
        <taxon>Pseudomonadati</taxon>
        <taxon>Bacteroidota</taxon>
        <taxon>Flavobacteriia</taxon>
        <taxon>Flavobacteriales</taxon>
        <taxon>Weeksellaceae</taxon>
        <taxon>Chryseobacterium group</taxon>
        <taxon>Chryseobacterium</taxon>
    </lineage>
</organism>
<gene>
    <name evidence="1" type="ORF">ACKW6Q_04885</name>
</gene>
<accession>A0ABW9JYZ3</accession>
<name>A0ABW9JYZ3_9FLAO</name>
<evidence type="ECO:0000313" key="2">
    <source>
        <dbReference type="Proteomes" id="UP001634154"/>
    </source>
</evidence>
<dbReference type="Proteomes" id="UP001634154">
    <property type="component" value="Unassembled WGS sequence"/>
</dbReference>
<sequence>MGKILYSALFDHAKVLSQPMFYTIDFLAETGFLDETIRRLIRLLMLYNL</sequence>
<reference evidence="1 2" key="1">
    <citation type="submission" date="2024-12" db="EMBL/GenBank/DDBJ databases">
        <title>Draft genome sequence of Chryseobacterium kwangjuense AG447.</title>
        <authorList>
            <person name="Cheptsov V.S."/>
            <person name="Belov A."/>
            <person name="Zavarzina A.G."/>
        </authorList>
    </citation>
    <scope>NUCLEOTIDE SEQUENCE [LARGE SCALE GENOMIC DNA]</scope>
    <source>
        <strain evidence="1 2">AG447</strain>
    </source>
</reference>
<evidence type="ECO:0000313" key="1">
    <source>
        <dbReference type="EMBL" id="MFN1216305.1"/>
    </source>
</evidence>
<dbReference type="EMBL" id="JBJXVJ010000001">
    <property type="protein sequence ID" value="MFN1216305.1"/>
    <property type="molecule type" value="Genomic_DNA"/>
</dbReference>
<protein>
    <submittedName>
        <fullName evidence="1">Uncharacterized protein</fullName>
    </submittedName>
</protein>